<dbReference type="AlphaFoldDB" id="A0A3P7IZI1"/>
<accession>A0A3P7IZI1</accession>
<evidence type="ECO:0000313" key="3">
    <source>
        <dbReference type="EMBL" id="VDM72659.1"/>
    </source>
</evidence>
<protein>
    <submittedName>
        <fullName evidence="3">Uncharacterized protein</fullName>
    </submittedName>
</protein>
<keyword evidence="4" id="KW-1185">Reference proteome</keyword>
<evidence type="ECO:0000313" key="4">
    <source>
        <dbReference type="Proteomes" id="UP000270094"/>
    </source>
</evidence>
<dbReference type="OrthoDB" id="361283at2759"/>
<dbReference type="PANTHER" id="PTHR23019">
    <property type="entry name" value="NUCLEAR PORE MEMBRANE GLYCOPROTEIN GP210-RELATED"/>
    <property type="match status" value="1"/>
</dbReference>
<dbReference type="InterPro" id="IPR055097">
    <property type="entry name" value="Ig_NUP210_2nd"/>
</dbReference>
<reference evidence="3 4" key="1">
    <citation type="submission" date="2018-11" db="EMBL/GenBank/DDBJ databases">
        <authorList>
            <consortium name="Pathogen Informatics"/>
        </authorList>
    </citation>
    <scope>NUCLEOTIDE SEQUENCE [LARGE SCALE GENOMIC DNA]</scope>
</reference>
<proteinExistence type="predicted"/>
<organism evidence="3 4">
    <name type="scientific">Strongylus vulgaris</name>
    <name type="common">Blood worm</name>
    <dbReference type="NCBI Taxonomy" id="40348"/>
    <lineage>
        <taxon>Eukaryota</taxon>
        <taxon>Metazoa</taxon>
        <taxon>Ecdysozoa</taxon>
        <taxon>Nematoda</taxon>
        <taxon>Chromadorea</taxon>
        <taxon>Rhabditida</taxon>
        <taxon>Rhabditina</taxon>
        <taxon>Rhabditomorpha</taxon>
        <taxon>Strongyloidea</taxon>
        <taxon>Strongylidae</taxon>
        <taxon>Strongylus</taxon>
    </lineage>
</organism>
<sequence length="264" mass="29254">SRRSTRPDVVSVSLLGSKTDECSDRAEIRAISKAFSGELSAVVFAEDSGSGTMLSCGVTVDQISKIRIKTTTKILFVDAAPARIHLEALNSEGDTFSTLSEIPIEWELSHTGEGRPLRIVPFEQSTYEAPAEIVALESRKKKGYIILVEGVLTGSATLTAKFAEPHYKSIDSHSLELVVVANLLLLPAHDLFLPVNAVVPFQVQIVRQSSTEGEHQRTLAFFYFCSLIRKNCFRLRLTFRRSSKLPSFALFHASCFSFVFFTLF</sequence>
<feature type="domain" description="NUP210 Ig-like" evidence="2">
    <location>
        <begin position="70"/>
        <end position="172"/>
    </location>
</feature>
<gene>
    <name evidence="3" type="ORF">SVUK_LOCUS7657</name>
</gene>
<evidence type="ECO:0000259" key="1">
    <source>
        <dbReference type="Pfam" id="PF22967"/>
    </source>
</evidence>
<feature type="domain" description="NUP210 Ig-like" evidence="1">
    <location>
        <begin position="3"/>
        <end position="61"/>
    </location>
</feature>
<dbReference type="GO" id="GO:0005643">
    <property type="term" value="C:nuclear pore"/>
    <property type="evidence" value="ECO:0007669"/>
    <property type="project" value="TreeGrafter"/>
</dbReference>
<evidence type="ECO:0000259" key="2">
    <source>
        <dbReference type="Pfam" id="PF22969"/>
    </source>
</evidence>
<dbReference type="PANTHER" id="PTHR23019:SF0">
    <property type="entry name" value="NUCLEAR PORE MEMBRANE GLYCOPROTEIN 210"/>
    <property type="match status" value="1"/>
</dbReference>
<dbReference type="EMBL" id="UYYB01026531">
    <property type="protein sequence ID" value="VDM72659.1"/>
    <property type="molecule type" value="Genomic_DNA"/>
</dbReference>
<feature type="non-terminal residue" evidence="3">
    <location>
        <position position="1"/>
    </location>
</feature>
<name>A0A3P7IZI1_STRVU</name>
<dbReference type="InterPro" id="IPR045197">
    <property type="entry name" value="NUP210-like"/>
</dbReference>
<dbReference type="InterPro" id="IPR055096">
    <property type="entry name" value="Ig_NUP210_1st"/>
</dbReference>
<dbReference type="Pfam" id="PF22969">
    <property type="entry name" value="Ig_NUP210_2nd"/>
    <property type="match status" value="1"/>
</dbReference>
<dbReference type="Pfam" id="PF22967">
    <property type="entry name" value="Ig_NUP210_1st"/>
    <property type="match status" value="1"/>
</dbReference>
<dbReference type="Proteomes" id="UP000270094">
    <property type="component" value="Unassembled WGS sequence"/>
</dbReference>